<comment type="caution">
    <text evidence="2">The sequence shown here is derived from an EMBL/GenBank/DDBJ whole genome shotgun (WGS) entry which is preliminary data.</text>
</comment>
<sequence length="235" mass="25291">MQNYVLVLLALTSSVFANPIEKSLKIVNPRDTAVLTGEEGVIEDNGVDTISSLEFVGPIFPGGLNVTLFGTAQSVYEQIMALNPSYNVFDFPANTKDLEADGITRENIKSITDISTTPAVTVRSILSRQDGINCGIREKTLYYERCTEGYYYLRNLGSASCGAAANSCSRVSCSNHCGIWLCAKKSAKTVRCGSIAQDVVSIAAKCMQKDPYGKTTAHGRKAFSSHNVEFGSVGC</sequence>
<keyword evidence="3" id="KW-1185">Reference proteome</keyword>
<evidence type="ECO:0000313" key="2">
    <source>
        <dbReference type="EMBL" id="KAL2073310.1"/>
    </source>
</evidence>
<accession>A0ABR4CTM7</accession>
<gene>
    <name evidence="2" type="ORF">VTL71DRAFT_10634</name>
</gene>
<dbReference type="Proteomes" id="UP001595075">
    <property type="component" value="Unassembled WGS sequence"/>
</dbReference>
<protein>
    <submittedName>
        <fullName evidence="2">Uncharacterized protein</fullName>
    </submittedName>
</protein>
<feature type="signal peptide" evidence="1">
    <location>
        <begin position="1"/>
        <end position="17"/>
    </location>
</feature>
<evidence type="ECO:0000256" key="1">
    <source>
        <dbReference type="SAM" id="SignalP"/>
    </source>
</evidence>
<keyword evidence="1" id="KW-0732">Signal</keyword>
<organism evidence="2 3">
    <name type="scientific">Oculimacula yallundae</name>
    <dbReference type="NCBI Taxonomy" id="86028"/>
    <lineage>
        <taxon>Eukaryota</taxon>
        <taxon>Fungi</taxon>
        <taxon>Dikarya</taxon>
        <taxon>Ascomycota</taxon>
        <taxon>Pezizomycotina</taxon>
        <taxon>Leotiomycetes</taxon>
        <taxon>Helotiales</taxon>
        <taxon>Ploettnerulaceae</taxon>
        <taxon>Oculimacula</taxon>
    </lineage>
</organism>
<feature type="chain" id="PRO_5046031513" evidence="1">
    <location>
        <begin position="18"/>
        <end position="235"/>
    </location>
</feature>
<evidence type="ECO:0000313" key="3">
    <source>
        <dbReference type="Proteomes" id="UP001595075"/>
    </source>
</evidence>
<proteinExistence type="predicted"/>
<reference evidence="2 3" key="1">
    <citation type="journal article" date="2024" name="Commun. Biol.">
        <title>Comparative genomic analysis of thermophilic fungi reveals convergent evolutionary adaptations and gene losses.</title>
        <authorList>
            <person name="Steindorff A.S."/>
            <person name="Aguilar-Pontes M.V."/>
            <person name="Robinson A.J."/>
            <person name="Andreopoulos B."/>
            <person name="LaButti K."/>
            <person name="Kuo A."/>
            <person name="Mondo S."/>
            <person name="Riley R."/>
            <person name="Otillar R."/>
            <person name="Haridas S."/>
            <person name="Lipzen A."/>
            <person name="Grimwood J."/>
            <person name="Schmutz J."/>
            <person name="Clum A."/>
            <person name="Reid I.D."/>
            <person name="Moisan M.C."/>
            <person name="Butler G."/>
            <person name="Nguyen T.T.M."/>
            <person name="Dewar K."/>
            <person name="Conant G."/>
            <person name="Drula E."/>
            <person name="Henrissat B."/>
            <person name="Hansel C."/>
            <person name="Singer S."/>
            <person name="Hutchinson M.I."/>
            <person name="de Vries R.P."/>
            <person name="Natvig D.O."/>
            <person name="Powell A.J."/>
            <person name="Tsang A."/>
            <person name="Grigoriev I.V."/>
        </authorList>
    </citation>
    <scope>NUCLEOTIDE SEQUENCE [LARGE SCALE GENOMIC DNA]</scope>
    <source>
        <strain evidence="2 3">CBS 494.80</strain>
    </source>
</reference>
<name>A0ABR4CTM7_9HELO</name>
<dbReference type="EMBL" id="JAZHXI010000003">
    <property type="protein sequence ID" value="KAL2073310.1"/>
    <property type="molecule type" value="Genomic_DNA"/>
</dbReference>